<sequence length="222" mass="23608">MSLATAAQAAATGDLDGFAGWTVGLMEALGGPGLGIAVALENLFPPIPSEVILPLAGFTASRGDLSIVAAIAWTTLGSVVGALALYGLGAWLGLDRLRAIAARLPLVDPADIDKTDRWFAKHGTKAVFFGRMLPIFRSLISIPAGLDRMRLTTFAALTFAGSLIWNTALVMAGYLLGERWVEVEQYTGILQWIVIVAVLVACVWFVVSRLLAQRRRRDASAG</sequence>
<evidence type="ECO:0000256" key="4">
    <source>
        <dbReference type="ARBA" id="ARBA00022692"/>
    </source>
</evidence>
<evidence type="ECO:0000259" key="8">
    <source>
        <dbReference type="Pfam" id="PF09335"/>
    </source>
</evidence>
<keyword evidence="5 7" id="KW-1133">Transmembrane helix</keyword>
<evidence type="ECO:0000256" key="1">
    <source>
        <dbReference type="ARBA" id="ARBA00004651"/>
    </source>
</evidence>
<feature type="domain" description="VTT" evidence="8">
    <location>
        <begin position="47"/>
        <end position="174"/>
    </location>
</feature>
<accession>A0ABV9D665</accession>
<dbReference type="EMBL" id="JBHSGF010000002">
    <property type="protein sequence ID" value="MFC4554204.1"/>
    <property type="molecule type" value="Genomic_DNA"/>
</dbReference>
<feature type="transmembrane region" description="Helical" evidence="7">
    <location>
        <begin position="154"/>
        <end position="177"/>
    </location>
</feature>
<comment type="similarity">
    <text evidence="2">Belongs to the DedA family.</text>
</comment>
<evidence type="ECO:0000256" key="7">
    <source>
        <dbReference type="SAM" id="Phobius"/>
    </source>
</evidence>
<comment type="subcellular location">
    <subcellularLocation>
        <location evidence="1">Cell membrane</location>
        <topology evidence="1">Multi-pass membrane protein</topology>
    </subcellularLocation>
</comment>
<evidence type="ECO:0000256" key="3">
    <source>
        <dbReference type="ARBA" id="ARBA00022475"/>
    </source>
</evidence>
<protein>
    <submittedName>
        <fullName evidence="9">DedA family protein</fullName>
    </submittedName>
</protein>
<dbReference type="RefSeq" id="WP_241236876.1">
    <property type="nucleotide sequence ID" value="NZ_CP033325.1"/>
</dbReference>
<evidence type="ECO:0000256" key="6">
    <source>
        <dbReference type="ARBA" id="ARBA00023136"/>
    </source>
</evidence>
<keyword evidence="3" id="KW-1003">Cell membrane</keyword>
<dbReference type="Pfam" id="PF09335">
    <property type="entry name" value="VTT_dom"/>
    <property type="match status" value="1"/>
</dbReference>
<proteinExistence type="inferred from homology"/>
<comment type="caution">
    <text evidence="9">The sequence shown here is derived from an EMBL/GenBank/DDBJ whole genome shotgun (WGS) entry which is preliminary data.</text>
</comment>
<feature type="transmembrane region" description="Helical" evidence="7">
    <location>
        <begin position="67"/>
        <end position="94"/>
    </location>
</feature>
<evidence type="ECO:0000313" key="10">
    <source>
        <dbReference type="Proteomes" id="UP001595955"/>
    </source>
</evidence>
<keyword evidence="4 7" id="KW-0812">Transmembrane</keyword>
<keyword evidence="10" id="KW-1185">Reference proteome</keyword>
<name>A0ABV9D665_9MICO</name>
<gene>
    <name evidence="9" type="ORF">ACFO3F_02995</name>
</gene>
<feature type="transmembrane region" description="Helical" evidence="7">
    <location>
        <begin position="189"/>
        <end position="207"/>
    </location>
</feature>
<organism evidence="9 10">
    <name type="scientific">Georgenia faecalis</name>
    <dbReference type="NCBI Taxonomy" id="2483799"/>
    <lineage>
        <taxon>Bacteria</taxon>
        <taxon>Bacillati</taxon>
        <taxon>Actinomycetota</taxon>
        <taxon>Actinomycetes</taxon>
        <taxon>Micrococcales</taxon>
        <taxon>Bogoriellaceae</taxon>
        <taxon>Georgenia</taxon>
    </lineage>
</organism>
<dbReference type="InterPro" id="IPR051311">
    <property type="entry name" value="DedA_domain"/>
</dbReference>
<dbReference type="Proteomes" id="UP001595955">
    <property type="component" value="Unassembled WGS sequence"/>
</dbReference>
<keyword evidence="6 7" id="KW-0472">Membrane</keyword>
<dbReference type="PANTHER" id="PTHR42709:SF6">
    <property type="entry name" value="UNDECAPRENYL PHOSPHATE TRANSPORTER A"/>
    <property type="match status" value="1"/>
</dbReference>
<evidence type="ECO:0000256" key="2">
    <source>
        <dbReference type="ARBA" id="ARBA00010792"/>
    </source>
</evidence>
<reference evidence="10" key="1">
    <citation type="journal article" date="2019" name="Int. J. Syst. Evol. Microbiol.">
        <title>The Global Catalogue of Microorganisms (GCM) 10K type strain sequencing project: providing services to taxonomists for standard genome sequencing and annotation.</title>
        <authorList>
            <consortium name="The Broad Institute Genomics Platform"/>
            <consortium name="The Broad Institute Genome Sequencing Center for Infectious Disease"/>
            <person name="Wu L."/>
            <person name="Ma J."/>
        </authorList>
    </citation>
    <scope>NUCLEOTIDE SEQUENCE [LARGE SCALE GENOMIC DNA]</scope>
    <source>
        <strain evidence="10">JCM 3369</strain>
    </source>
</reference>
<dbReference type="InterPro" id="IPR032816">
    <property type="entry name" value="VTT_dom"/>
</dbReference>
<evidence type="ECO:0000313" key="9">
    <source>
        <dbReference type="EMBL" id="MFC4554204.1"/>
    </source>
</evidence>
<dbReference type="PANTHER" id="PTHR42709">
    <property type="entry name" value="ALKALINE PHOSPHATASE LIKE PROTEIN"/>
    <property type="match status" value="1"/>
</dbReference>
<evidence type="ECO:0000256" key="5">
    <source>
        <dbReference type="ARBA" id="ARBA00022989"/>
    </source>
</evidence>